<dbReference type="Gene3D" id="1.10.287.470">
    <property type="entry name" value="Helix hairpin bin"/>
    <property type="match status" value="1"/>
</dbReference>
<keyword evidence="2 3" id="KW-0175">Coiled coil</keyword>
<dbReference type="PANTHER" id="PTHR32347">
    <property type="entry name" value="EFFLUX SYSTEM COMPONENT YKNX-RELATED"/>
    <property type="match status" value="1"/>
</dbReference>
<evidence type="ECO:0000256" key="2">
    <source>
        <dbReference type="ARBA" id="ARBA00023054"/>
    </source>
</evidence>
<dbReference type="Gene3D" id="2.40.30.170">
    <property type="match status" value="1"/>
</dbReference>
<name>A0A951Q1F2_9NOST</name>
<feature type="coiled-coil region" evidence="3">
    <location>
        <begin position="256"/>
        <end position="290"/>
    </location>
</feature>
<feature type="coiled-coil region" evidence="3">
    <location>
        <begin position="106"/>
        <end position="133"/>
    </location>
</feature>
<feature type="transmembrane region" description="Helical" evidence="4">
    <location>
        <begin position="28"/>
        <end position="47"/>
    </location>
</feature>
<comment type="subcellular location">
    <subcellularLocation>
        <location evidence="1">Cell envelope</location>
    </subcellularLocation>
</comment>
<comment type="caution">
    <text evidence="7">The sequence shown here is derived from an EMBL/GenBank/DDBJ whole genome shotgun (WGS) entry which is preliminary data.</text>
</comment>
<dbReference type="PANTHER" id="PTHR32347:SF23">
    <property type="entry name" value="BLL5650 PROTEIN"/>
    <property type="match status" value="1"/>
</dbReference>
<evidence type="ECO:0000256" key="4">
    <source>
        <dbReference type="SAM" id="Phobius"/>
    </source>
</evidence>
<sequence>MVQPLSPSQEPFETAVINKDKRKFSARWLIPLGLLLTGIGISTSYFISSRSDANTLRVSGRIEGYETDIGAKVAGRIESVAVREGDQVGKGQVIVKLDDAEIQAQLKGASARVDAAQKQEEQARLQINLLENQILENHLTLQQAQGDAKGRIFQAESSVASSQAQLNQAIAQVQQAKSELKLAQMNRDRYAKLVAQGAVTKQQFDQAQTSFETALANLRSRQAAVDSFRKLVNSSQGQLTQAQSVGLNPSIRSTQLAGLRTQLAQTRLKLAAAQADVANAKASQQEIKAKIADLNVISPITGVVVSRSVEPGAVVTTGKTLLTVIDPNSVYLRAFIPQGDIGKVRVGQAANIFLDSAPKKPLSAKVAAIDTQASFTPENIYFQQDRVKQVFGVKITIDNPAGLAKPGMPADAEINITEEEVSKQAEEQLNFD</sequence>
<dbReference type="InterPro" id="IPR058624">
    <property type="entry name" value="MdtA-like_HH"/>
</dbReference>
<dbReference type="GO" id="GO:0030313">
    <property type="term" value="C:cell envelope"/>
    <property type="evidence" value="ECO:0007669"/>
    <property type="project" value="UniProtKB-SubCell"/>
</dbReference>
<dbReference type="SUPFAM" id="SSF111369">
    <property type="entry name" value="HlyD-like secretion proteins"/>
    <property type="match status" value="3"/>
</dbReference>
<dbReference type="InterPro" id="IPR050465">
    <property type="entry name" value="UPF0194_transport"/>
</dbReference>
<organism evidence="7 8">
    <name type="scientific">Mojavia pulchra JT2-VF2</name>
    <dbReference type="NCBI Taxonomy" id="287848"/>
    <lineage>
        <taxon>Bacteria</taxon>
        <taxon>Bacillati</taxon>
        <taxon>Cyanobacteriota</taxon>
        <taxon>Cyanophyceae</taxon>
        <taxon>Nostocales</taxon>
        <taxon>Nostocaceae</taxon>
    </lineage>
</organism>
<feature type="domain" description="Multidrug resistance protein MdtA-like barrel-sandwich hybrid" evidence="6">
    <location>
        <begin position="67"/>
        <end position="325"/>
    </location>
</feature>
<evidence type="ECO:0000256" key="3">
    <source>
        <dbReference type="SAM" id="Coils"/>
    </source>
</evidence>
<dbReference type="AlphaFoldDB" id="A0A951Q1F2"/>
<dbReference type="Gene3D" id="2.40.50.100">
    <property type="match status" value="1"/>
</dbReference>
<evidence type="ECO:0000259" key="5">
    <source>
        <dbReference type="Pfam" id="PF25876"/>
    </source>
</evidence>
<evidence type="ECO:0000313" key="8">
    <source>
        <dbReference type="Proteomes" id="UP000715781"/>
    </source>
</evidence>
<dbReference type="Proteomes" id="UP000715781">
    <property type="component" value="Unassembled WGS sequence"/>
</dbReference>
<reference evidence="7" key="1">
    <citation type="submission" date="2021-05" db="EMBL/GenBank/DDBJ databases">
        <authorList>
            <person name="Pietrasiak N."/>
            <person name="Ward R."/>
            <person name="Stajich J.E."/>
            <person name="Kurbessoian T."/>
        </authorList>
    </citation>
    <scope>NUCLEOTIDE SEQUENCE</scope>
    <source>
        <strain evidence="7">JT2-VF2</strain>
    </source>
</reference>
<dbReference type="InterPro" id="IPR058625">
    <property type="entry name" value="MdtA-like_BSH"/>
</dbReference>
<dbReference type="EMBL" id="JAHHHN010000014">
    <property type="protein sequence ID" value="MBW4563546.1"/>
    <property type="molecule type" value="Genomic_DNA"/>
</dbReference>
<evidence type="ECO:0000259" key="6">
    <source>
        <dbReference type="Pfam" id="PF25917"/>
    </source>
</evidence>
<keyword evidence="4" id="KW-0472">Membrane</keyword>
<feature type="domain" description="Multidrug resistance protein MdtA-like alpha-helical hairpin" evidence="5">
    <location>
        <begin position="165"/>
        <end position="227"/>
    </location>
</feature>
<reference evidence="7" key="2">
    <citation type="journal article" date="2022" name="Microbiol. Resour. Announc.">
        <title>Metagenome Sequencing to Explore Phylogenomics of Terrestrial Cyanobacteria.</title>
        <authorList>
            <person name="Ward R.D."/>
            <person name="Stajich J.E."/>
            <person name="Johansen J.R."/>
            <person name="Huntemann M."/>
            <person name="Clum A."/>
            <person name="Foster B."/>
            <person name="Foster B."/>
            <person name="Roux S."/>
            <person name="Palaniappan K."/>
            <person name="Varghese N."/>
            <person name="Mukherjee S."/>
            <person name="Reddy T.B.K."/>
            <person name="Daum C."/>
            <person name="Copeland A."/>
            <person name="Chen I.A."/>
            <person name="Ivanova N.N."/>
            <person name="Kyrpides N.C."/>
            <person name="Shapiro N."/>
            <person name="Eloe-Fadrosh E.A."/>
            <person name="Pietrasiak N."/>
        </authorList>
    </citation>
    <scope>NUCLEOTIDE SEQUENCE</scope>
    <source>
        <strain evidence="7">JT2-VF2</strain>
    </source>
</reference>
<dbReference type="Pfam" id="PF25917">
    <property type="entry name" value="BSH_RND"/>
    <property type="match status" value="1"/>
</dbReference>
<dbReference type="PRINTS" id="PR01490">
    <property type="entry name" value="RTXTOXIND"/>
</dbReference>
<dbReference type="Pfam" id="PF25876">
    <property type="entry name" value="HH_MFP_RND"/>
    <property type="match status" value="1"/>
</dbReference>
<keyword evidence="4" id="KW-0812">Transmembrane</keyword>
<evidence type="ECO:0000313" key="7">
    <source>
        <dbReference type="EMBL" id="MBW4563546.1"/>
    </source>
</evidence>
<keyword evidence="4" id="KW-1133">Transmembrane helix</keyword>
<proteinExistence type="predicted"/>
<accession>A0A951Q1F2</accession>
<protein>
    <submittedName>
        <fullName evidence="7">Efflux RND transporter periplasmic adaptor subunit</fullName>
    </submittedName>
</protein>
<gene>
    <name evidence="7" type="ORF">KME32_20860</name>
</gene>
<feature type="coiled-coil region" evidence="3">
    <location>
        <begin position="159"/>
        <end position="193"/>
    </location>
</feature>
<evidence type="ECO:0000256" key="1">
    <source>
        <dbReference type="ARBA" id="ARBA00004196"/>
    </source>
</evidence>